<proteinExistence type="predicted"/>
<dbReference type="Proteomes" id="UP000092993">
    <property type="component" value="Unassembled WGS sequence"/>
</dbReference>
<evidence type="ECO:0000313" key="2">
    <source>
        <dbReference type="Proteomes" id="UP000092993"/>
    </source>
</evidence>
<name>A0A1C7LWA0_GRIFR</name>
<protein>
    <submittedName>
        <fullName evidence="1">Uncharacterized protein</fullName>
    </submittedName>
</protein>
<dbReference type="EMBL" id="LUGG01000025">
    <property type="protein sequence ID" value="OBZ67074.1"/>
    <property type="molecule type" value="Genomic_DNA"/>
</dbReference>
<gene>
    <name evidence="1" type="ORF">A0H81_13017</name>
</gene>
<evidence type="ECO:0000313" key="1">
    <source>
        <dbReference type="EMBL" id="OBZ67074.1"/>
    </source>
</evidence>
<dbReference type="AlphaFoldDB" id="A0A1C7LWA0"/>
<accession>A0A1C7LWA0</accession>
<reference evidence="1 2" key="1">
    <citation type="submission" date="2016-03" db="EMBL/GenBank/DDBJ databases">
        <title>Whole genome sequencing of Grifola frondosa 9006-11.</title>
        <authorList>
            <person name="Min B."/>
            <person name="Park H."/>
            <person name="Kim J.-G."/>
            <person name="Cho H."/>
            <person name="Oh Y.-L."/>
            <person name="Kong W.-S."/>
            <person name="Choi I.-G."/>
        </authorList>
    </citation>
    <scope>NUCLEOTIDE SEQUENCE [LARGE SCALE GENOMIC DNA]</scope>
    <source>
        <strain evidence="1 2">9006-11</strain>
    </source>
</reference>
<organism evidence="1 2">
    <name type="scientific">Grifola frondosa</name>
    <name type="common">Maitake</name>
    <name type="synonym">Polyporus frondosus</name>
    <dbReference type="NCBI Taxonomy" id="5627"/>
    <lineage>
        <taxon>Eukaryota</taxon>
        <taxon>Fungi</taxon>
        <taxon>Dikarya</taxon>
        <taxon>Basidiomycota</taxon>
        <taxon>Agaricomycotina</taxon>
        <taxon>Agaricomycetes</taxon>
        <taxon>Polyporales</taxon>
        <taxon>Grifolaceae</taxon>
        <taxon>Grifola</taxon>
    </lineage>
</organism>
<comment type="caution">
    <text evidence="1">The sequence shown here is derived from an EMBL/GenBank/DDBJ whole genome shotgun (WGS) entry which is preliminary data.</text>
</comment>
<keyword evidence="2" id="KW-1185">Reference proteome</keyword>
<sequence length="134" mass="14491">MISAPQLNLLALPAVLHEGLSCSGEGLSSIPRLLHLVTPYLQTLCIVHTWGIDLPYIQVVLPVLKSLTILGDVSVLLNRGDDPDGSDPMTCICQRAQSFRNAVFAWRLRAFASSLVELLTINFGSYSGRGPCAN</sequence>